<sequence length="177" mass="19064">MAIVIPDRFETARLTAHHWLPDLTDPGRRTALEQVLATILTPAVLQHLPPPLHLGAENNAIANWITARASKADVMLITPTGSNTPIGLMLHALNAEQCTMYIGYLFAQTAWGQGYATELVSGLIATLHQHPKLRLIGGVSRDNPASARVLKKVGFTASAALSTPDVDMYTRTIAPQA</sequence>
<dbReference type="SUPFAM" id="SSF55729">
    <property type="entry name" value="Acyl-CoA N-acyltransferases (Nat)"/>
    <property type="match status" value="1"/>
</dbReference>
<evidence type="ECO:0000313" key="2">
    <source>
        <dbReference type="EMBL" id="SOH93303.1"/>
    </source>
</evidence>
<dbReference type="Proteomes" id="UP000220034">
    <property type="component" value="Unassembled WGS sequence"/>
</dbReference>
<keyword evidence="2" id="KW-0808">Transferase</keyword>
<evidence type="ECO:0000313" key="3">
    <source>
        <dbReference type="Proteomes" id="UP000220034"/>
    </source>
</evidence>
<dbReference type="RefSeq" id="WP_097928815.1">
    <property type="nucleotide sequence ID" value="NZ_OCTN01000001.1"/>
</dbReference>
<dbReference type="GO" id="GO:0016747">
    <property type="term" value="F:acyltransferase activity, transferring groups other than amino-acyl groups"/>
    <property type="evidence" value="ECO:0007669"/>
    <property type="project" value="InterPro"/>
</dbReference>
<dbReference type="AlphaFoldDB" id="A0A2C9CQ10"/>
<dbReference type="Pfam" id="PF13302">
    <property type="entry name" value="Acetyltransf_3"/>
    <property type="match status" value="1"/>
</dbReference>
<organism evidence="2 3">
    <name type="scientific">Pontivivens marinum</name>
    <dbReference type="NCBI Taxonomy" id="1690039"/>
    <lineage>
        <taxon>Bacteria</taxon>
        <taxon>Pseudomonadati</taxon>
        <taxon>Pseudomonadota</taxon>
        <taxon>Alphaproteobacteria</taxon>
        <taxon>Rhodobacterales</taxon>
        <taxon>Paracoccaceae</taxon>
        <taxon>Pontivivens</taxon>
    </lineage>
</organism>
<dbReference type="PANTHER" id="PTHR43792">
    <property type="entry name" value="GNAT FAMILY, PUTATIVE (AFU_ORTHOLOGUE AFUA_3G00765)-RELATED-RELATED"/>
    <property type="match status" value="1"/>
</dbReference>
<evidence type="ECO:0000259" key="1">
    <source>
        <dbReference type="Pfam" id="PF13302"/>
    </source>
</evidence>
<accession>A0A2C9CQ10</accession>
<dbReference type="Gene3D" id="3.40.630.30">
    <property type="match status" value="1"/>
</dbReference>
<reference evidence="3" key="1">
    <citation type="submission" date="2017-09" db="EMBL/GenBank/DDBJ databases">
        <authorList>
            <person name="Varghese N."/>
            <person name="Submissions S."/>
        </authorList>
    </citation>
    <scope>NUCLEOTIDE SEQUENCE [LARGE SCALE GENOMIC DNA]</scope>
    <source>
        <strain evidence="3">C7</strain>
    </source>
</reference>
<dbReference type="OrthoDB" id="6293260at2"/>
<dbReference type="InterPro" id="IPR051531">
    <property type="entry name" value="N-acetyltransferase"/>
</dbReference>
<feature type="domain" description="N-acetyltransferase" evidence="1">
    <location>
        <begin position="32"/>
        <end position="156"/>
    </location>
</feature>
<keyword evidence="3" id="KW-1185">Reference proteome</keyword>
<name>A0A2C9CQ10_9RHOB</name>
<gene>
    <name evidence="2" type="ORF">SAMN06273572_1011159</name>
</gene>
<proteinExistence type="predicted"/>
<protein>
    <submittedName>
        <fullName evidence="2">Protein N-acetyltransferase, RimJ/RimL family</fullName>
    </submittedName>
</protein>
<dbReference type="InterPro" id="IPR000182">
    <property type="entry name" value="GNAT_dom"/>
</dbReference>
<dbReference type="EMBL" id="OCTN01000001">
    <property type="protein sequence ID" value="SOH93303.1"/>
    <property type="molecule type" value="Genomic_DNA"/>
</dbReference>
<dbReference type="InterPro" id="IPR016181">
    <property type="entry name" value="Acyl_CoA_acyltransferase"/>
</dbReference>